<dbReference type="CDD" id="cd03801">
    <property type="entry name" value="GT4_PimA-like"/>
    <property type="match status" value="1"/>
</dbReference>
<comment type="caution">
    <text evidence="3">The sequence shown here is derived from an EMBL/GenBank/DDBJ whole genome shotgun (WGS) entry which is preliminary data.</text>
</comment>
<dbReference type="Gene3D" id="3.40.50.2000">
    <property type="entry name" value="Glycogen Phosphorylase B"/>
    <property type="match status" value="2"/>
</dbReference>
<dbReference type="InterPro" id="IPR050194">
    <property type="entry name" value="Glycosyltransferase_grp1"/>
</dbReference>
<dbReference type="PANTHER" id="PTHR45947:SF3">
    <property type="entry name" value="SULFOQUINOVOSYL TRANSFERASE SQD2"/>
    <property type="match status" value="1"/>
</dbReference>
<evidence type="ECO:0000259" key="1">
    <source>
        <dbReference type="Pfam" id="PF00534"/>
    </source>
</evidence>
<dbReference type="EMBL" id="QQBB01000004">
    <property type="protein sequence ID" value="RDI59324.1"/>
    <property type="molecule type" value="Genomic_DNA"/>
</dbReference>
<dbReference type="PANTHER" id="PTHR45947">
    <property type="entry name" value="SULFOQUINOVOSYL TRANSFERASE SQD2"/>
    <property type="match status" value="1"/>
</dbReference>
<keyword evidence="3" id="KW-0808">Transferase</keyword>
<proteinExistence type="predicted"/>
<gene>
    <name evidence="3" type="ORF">DES45_104235</name>
</gene>
<sequence>MPQLSSGARLRVFMTTDAVGGVWQYAVDLAEGLRPHGAEVTLAVLGPAPTADQREAAQAAGVNLLLTNLPLDWAAHSPHQVKAASRALSDIAAQAEPDVVHLNNPAFAASASFPAPIVAVCHSCVATWWNAVREGELPDEFVWRTDLVGRGYRAAAGLIAPTRSFARSTAVTYGLEEPPVVVRNGRKGTSGAGDASPAPFALTVGRLWDEGKNLAAVDRAAERTSVPILAAGPLQGPNGAGIRLRNIQSLGRLTDAEVAGYLKARPIFVSVARYEPFGLAVLEAAQSGCALILSDIPTFRELWDGAAMFVPPDDEQEIARTIDGLAHDREFRIALGQAAANRACAYTVEAMSAGVMASYRSALASHGTRSSVEEDAA</sequence>
<protein>
    <submittedName>
        <fullName evidence="3">Glycosyltransferase involved in cell wall biosynthesis</fullName>
    </submittedName>
</protein>
<dbReference type="SUPFAM" id="SSF53756">
    <property type="entry name" value="UDP-Glycosyltransferase/glycogen phosphorylase"/>
    <property type="match status" value="1"/>
</dbReference>
<reference evidence="3 4" key="1">
    <citation type="submission" date="2018-07" db="EMBL/GenBank/DDBJ databases">
        <title>Genomic Encyclopedia of Type Strains, Phase IV (KMG-IV): sequencing the most valuable type-strain genomes for metagenomic binning, comparative biology and taxonomic classification.</title>
        <authorList>
            <person name="Goeker M."/>
        </authorList>
    </citation>
    <scope>NUCLEOTIDE SEQUENCE [LARGE SCALE GENOMIC DNA]</scope>
    <source>
        <strain evidence="3 4">DSM 14364</strain>
    </source>
</reference>
<dbReference type="Pfam" id="PF00534">
    <property type="entry name" value="Glycos_transf_1"/>
    <property type="match status" value="1"/>
</dbReference>
<feature type="domain" description="Glycosyltransferase subfamily 4-like N-terminal" evidence="2">
    <location>
        <begin position="19"/>
        <end position="185"/>
    </location>
</feature>
<name>A0A370HQY9_9HYPH</name>
<organism evidence="3 4">
    <name type="scientific">Microvirga subterranea</name>
    <dbReference type="NCBI Taxonomy" id="186651"/>
    <lineage>
        <taxon>Bacteria</taxon>
        <taxon>Pseudomonadati</taxon>
        <taxon>Pseudomonadota</taxon>
        <taxon>Alphaproteobacteria</taxon>
        <taxon>Hyphomicrobiales</taxon>
        <taxon>Methylobacteriaceae</taxon>
        <taxon>Microvirga</taxon>
    </lineage>
</organism>
<dbReference type="InterPro" id="IPR028098">
    <property type="entry name" value="Glyco_trans_4-like_N"/>
</dbReference>
<evidence type="ECO:0000259" key="2">
    <source>
        <dbReference type="Pfam" id="PF13439"/>
    </source>
</evidence>
<dbReference type="InterPro" id="IPR001296">
    <property type="entry name" value="Glyco_trans_1"/>
</dbReference>
<dbReference type="RefSeq" id="WP_245571692.1">
    <property type="nucleotide sequence ID" value="NZ_QQBB01000004.1"/>
</dbReference>
<evidence type="ECO:0000313" key="4">
    <source>
        <dbReference type="Proteomes" id="UP000254925"/>
    </source>
</evidence>
<accession>A0A370HQY9</accession>
<dbReference type="AlphaFoldDB" id="A0A370HQY9"/>
<feature type="domain" description="Glycosyl transferase family 1" evidence="1">
    <location>
        <begin position="246"/>
        <end position="341"/>
    </location>
</feature>
<evidence type="ECO:0000313" key="3">
    <source>
        <dbReference type="EMBL" id="RDI59324.1"/>
    </source>
</evidence>
<dbReference type="Pfam" id="PF13439">
    <property type="entry name" value="Glyco_transf_4"/>
    <property type="match status" value="1"/>
</dbReference>
<dbReference type="Proteomes" id="UP000254925">
    <property type="component" value="Unassembled WGS sequence"/>
</dbReference>
<dbReference type="GO" id="GO:0016757">
    <property type="term" value="F:glycosyltransferase activity"/>
    <property type="evidence" value="ECO:0007669"/>
    <property type="project" value="InterPro"/>
</dbReference>
<keyword evidence="4" id="KW-1185">Reference proteome</keyword>